<reference evidence="4 5" key="1">
    <citation type="submission" date="2020-04" db="EMBL/GenBank/DDBJ databases">
        <title>Pseudomonas crami sp. nov., a novel proteolytic bacterial species isolated from cream.</title>
        <authorList>
            <person name="Hofmann K."/>
            <person name="Woller A."/>
            <person name="Huptas C."/>
            <person name="Wenning M."/>
            <person name="Scherer S."/>
            <person name="Doll E.V."/>
        </authorList>
    </citation>
    <scope>NUCLEOTIDE SEQUENCE [LARGE SCALE GENOMIC DNA]</scope>
    <source>
        <strain evidence="2 5">WS 5096</strain>
        <strain evidence="3 4">WS 5106</strain>
    </source>
</reference>
<evidence type="ECO:0000313" key="4">
    <source>
        <dbReference type="Proteomes" id="UP000520513"/>
    </source>
</evidence>
<protein>
    <recommendedName>
        <fullName evidence="6">Lipoprotein</fullName>
    </recommendedName>
</protein>
<dbReference type="AlphaFoldDB" id="A0A7X1E007"/>
<evidence type="ECO:0000313" key="2">
    <source>
        <dbReference type="EMBL" id="MBC2380856.1"/>
    </source>
</evidence>
<dbReference type="EMBL" id="JAAXCY010000007">
    <property type="protein sequence ID" value="MBC2408084.1"/>
    <property type="molecule type" value="Genomic_DNA"/>
</dbReference>
<organism evidence="3 4">
    <name type="scientific">Pseudomonas cremoris</name>
    <dbReference type="NCBI Taxonomy" id="2724178"/>
    <lineage>
        <taxon>Bacteria</taxon>
        <taxon>Pseudomonadati</taxon>
        <taxon>Pseudomonadota</taxon>
        <taxon>Gammaproteobacteria</taxon>
        <taxon>Pseudomonadales</taxon>
        <taxon>Pseudomonadaceae</taxon>
        <taxon>Pseudomonas</taxon>
    </lineage>
</organism>
<evidence type="ECO:0000313" key="5">
    <source>
        <dbReference type="Proteomes" id="UP000534677"/>
    </source>
</evidence>
<evidence type="ECO:0008006" key="6">
    <source>
        <dbReference type="Google" id="ProtNLM"/>
    </source>
</evidence>
<dbReference type="Proteomes" id="UP000520513">
    <property type="component" value="Unassembled WGS sequence"/>
</dbReference>
<dbReference type="Proteomes" id="UP000534677">
    <property type="component" value="Unassembled WGS sequence"/>
</dbReference>
<keyword evidence="5" id="KW-1185">Reference proteome</keyword>
<comment type="caution">
    <text evidence="3">The sequence shown here is derived from an EMBL/GenBank/DDBJ whole genome shotgun (WGS) entry which is preliminary data.</text>
</comment>
<accession>A0A7X1E007</accession>
<dbReference type="EMBL" id="JAAXCZ010000003">
    <property type="protein sequence ID" value="MBC2380856.1"/>
    <property type="molecule type" value="Genomic_DNA"/>
</dbReference>
<keyword evidence="1" id="KW-0732">Signal</keyword>
<dbReference type="RefSeq" id="WP_185705924.1">
    <property type="nucleotide sequence ID" value="NZ_JAAXCY010000007.1"/>
</dbReference>
<evidence type="ECO:0000313" key="3">
    <source>
        <dbReference type="EMBL" id="MBC2408084.1"/>
    </source>
</evidence>
<proteinExistence type="predicted"/>
<sequence length="144" mass="15457">MPLELSTKPAALAALFMSMLLAGCSTQQSSPSSTHLTGAQHTLKLAEQAVSAYQRGDKARWQSLLCLKSVDDPLVGWNQVRSLVGDISNVKLVKIAEASTAGNGSDADSSTTVAYEVHSQKYPLKTLLLKFFPVENDQCVGLVY</sequence>
<name>A0A7X1E007_9PSED</name>
<feature type="chain" id="PRO_5030804695" description="Lipoprotein" evidence="1">
    <location>
        <begin position="23"/>
        <end position="144"/>
    </location>
</feature>
<feature type="signal peptide" evidence="1">
    <location>
        <begin position="1"/>
        <end position="22"/>
    </location>
</feature>
<gene>
    <name evidence="2" type="ORF">HF209_07855</name>
    <name evidence="3" type="ORF">HF257_18905</name>
</gene>
<evidence type="ECO:0000256" key="1">
    <source>
        <dbReference type="SAM" id="SignalP"/>
    </source>
</evidence>